<evidence type="ECO:0000313" key="2">
    <source>
        <dbReference type="Proteomes" id="UP000028045"/>
    </source>
</evidence>
<reference evidence="1 2" key="1">
    <citation type="journal article" date="2014" name="BMC Genomics">
        <title>Comparative genome sequencing reveals chemotype-specific gene clusters in the toxigenic black mold Stachybotrys.</title>
        <authorList>
            <person name="Semeiks J."/>
            <person name="Borek D."/>
            <person name="Otwinowski Z."/>
            <person name="Grishin N.V."/>
        </authorList>
    </citation>
    <scope>NUCLEOTIDE SEQUENCE [LARGE SCALE GENOMIC DNA]</scope>
    <source>
        <strain evidence="2">CBS 109288 / IBT 7711</strain>
    </source>
</reference>
<evidence type="ECO:0000313" key="1">
    <source>
        <dbReference type="EMBL" id="KEY74544.1"/>
    </source>
</evidence>
<protein>
    <submittedName>
        <fullName evidence="1">Uncharacterized protein</fullName>
    </submittedName>
</protein>
<dbReference type="HOGENOM" id="CLU_1120735_0_0_1"/>
<gene>
    <name evidence="1" type="ORF">S7711_11125</name>
</gene>
<accession>A0A084BAG5</accession>
<proteinExistence type="predicted"/>
<organism evidence="1 2">
    <name type="scientific">Stachybotrys chartarum (strain CBS 109288 / IBT 7711)</name>
    <name type="common">Toxic black mold</name>
    <name type="synonym">Stilbospora chartarum</name>
    <dbReference type="NCBI Taxonomy" id="1280523"/>
    <lineage>
        <taxon>Eukaryota</taxon>
        <taxon>Fungi</taxon>
        <taxon>Dikarya</taxon>
        <taxon>Ascomycota</taxon>
        <taxon>Pezizomycotina</taxon>
        <taxon>Sordariomycetes</taxon>
        <taxon>Hypocreomycetidae</taxon>
        <taxon>Hypocreales</taxon>
        <taxon>Stachybotryaceae</taxon>
        <taxon>Stachybotrys</taxon>
    </lineage>
</organism>
<name>A0A084BAG5_STACB</name>
<keyword evidence="2" id="KW-1185">Reference proteome</keyword>
<dbReference type="EMBL" id="KL647507">
    <property type="protein sequence ID" value="KEY74544.1"/>
    <property type="molecule type" value="Genomic_DNA"/>
</dbReference>
<dbReference type="AlphaFoldDB" id="A0A084BAG5"/>
<sequence>MSKGRASGATGDASCDQPDRDRARCIFALNLPIAPLRDLKLYFLRKTCVDTAFSRGYSALPIDTIVPSDGPLRHVFIIQGGFKPQSPTFGGLTVCSAGLPNAVIKAIIYVIAAEVQLAAGERNPFHSSPSLRNAEATLLMRAGVEWTEQRVKAEHLNVKDEYMPALSVAGAEAVMDHRGPDKAIAEEDAKSLNRICAILADIVGDGGQFAEPDWQAVASNEDMADETSWDLWTKDFSNYGWVNFATNV</sequence>
<dbReference type="Proteomes" id="UP000028045">
    <property type="component" value="Unassembled WGS sequence"/>
</dbReference>